<dbReference type="KEGG" id="cal:CAALFM_C702450WA"/>
<evidence type="ECO:0000313" key="1">
    <source>
        <dbReference type="CGD" id="CAL0000193449"/>
    </source>
</evidence>
<dbReference type="InterPro" id="IPR012341">
    <property type="entry name" value="6hp_glycosidase-like_sf"/>
</dbReference>
<dbReference type="STRING" id="237561.A0A1D8PR36"/>
<dbReference type="AlphaFoldDB" id="A0A1D8PR36"/>
<dbReference type="PANTHER" id="PTHR31047">
    <property type="entry name" value="MEIOTICALLY UP-REGULATED GENE 157 PROTEIN"/>
    <property type="match status" value="1"/>
</dbReference>
<keyword evidence="3" id="KW-1185">Reference proteome</keyword>
<gene>
    <name evidence="2" type="ordered locus">CAALFM_C702450WA</name>
    <name evidence="1" type="ordered locus">orf19.13823</name>
</gene>
<evidence type="ECO:0000313" key="3">
    <source>
        <dbReference type="Proteomes" id="UP000000559"/>
    </source>
</evidence>
<dbReference type="eggNOG" id="ENOG502QR7D">
    <property type="taxonomic scope" value="Eukaryota"/>
</dbReference>
<dbReference type="Proteomes" id="UP000000559">
    <property type="component" value="Chromosome 7"/>
</dbReference>
<dbReference type="VEuPathDB" id="FungiDB:C7_02450W_A"/>
<dbReference type="CGD" id="CAL0000193449">
    <property type="gene designation" value="orf19.13823"/>
</dbReference>
<proteinExistence type="predicted"/>
<dbReference type="GO" id="GO:0005975">
    <property type="term" value="P:carbohydrate metabolic process"/>
    <property type="evidence" value="ECO:0007669"/>
    <property type="project" value="InterPro"/>
</dbReference>
<dbReference type="OrthoDB" id="7771656at2759"/>
<organism evidence="2 3">
    <name type="scientific">Candida albicans (strain SC5314 / ATCC MYA-2876)</name>
    <name type="common">Yeast</name>
    <dbReference type="NCBI Taxonomy" id="237561"/>
    <lineage>
        <taxon>Eukaryota</taxon>
        <taxon>Fungi</taxon>
        <taxon>Dikarya</taxon>
        <taxon>Ascomycota</taxon>
        <taxon>Saccharomycotina</taxon>
        <taxon>Pichiomycetes</taxon>
        <taxon>Debaryomycetaceae</taxon>
        <taxon>Candida/Lodderomyces clade</taxon>
        <taxon>Candida</taxon>
    </lineage>
</organism>
<reference evidence="2 3" key="3">
    <citation type="journal article" date="2013" name="Genome Biol.">
        <title>Assembly of a phased diploid Candida albicans genome facilitates allele-specific measurements and provides a simple model for repeat and indel structure.</title>
        <authorList>
            <person name="Muzzey D."/>
            <person name="Schwartz K."/>
            <person name="Weissman J.S."/>
            <person name="Sherlock G."/>
        </authorList>
    </citation>
    <scope>NUCLEOTIDE SEQUENCE [LARGE SCALE GENOMIC DNA]</scope>
    <source>
        <strain evidence="3">SC5314 / ATCC MYA-2876</strain>
    </source>
</reference>
<dbReference type="GeneID" id="3636972"/>
<protein>
    <submittedName>
        <fullName evidence="2">Uncharacterized protein</fullName>
    </submittedName>
</protein>
<dbReference type="InterPro" id="IPR008928">
    <property type="entry name" value="6-hairpin_glycosidase_sf"/>
</dbReference>
<dbReference type="RefSeq" id="XP_721307.1">
    <property type="nucleotide sequence ID" value="XM_716214.1"/>
</dbReference>
<reference evidence="2 3" key="2">
    <citation type="journal article" date="2007" name="Genome Biol.">
        <title>Assembly of the Candida albicans genome into sixteen supercontigs aligned on the eight chromosomes.</title>
        <authorList>
            <person name="van het Hoog M."/>
            <person name="Rast T.J."/>
            <person name="Martchenko M."/>
            <person name="Grindle S."/>
            <person name="Dignard D."/>
            <person name="Hogues H."/>
            <person name="Cuomo C."/>
            <person name="Berriman M."/>
            <person name="Scherer S."/>
            <person name="Magee B.B."/>
            <person name="Whiteway M."/>
            <person name="Chibana H."/>
            <person name="Nantel A."/>
            <person name="Magee P.T."/>
        </authorList>
    </citation>
    <scope>GENOME REANNOTATION</scope>
    <source>
        <strain evidence="3">SC5314 / ATCC MYA-2876</strain>
    </source>
</reference>
<dbReference type="SMART" id="SM01149">
    <property type="entry name" value="DUF1237"/>
    <property type="match status" value="1"/>
</dbReference>
<dbReference type="InParanoid" id="A0A1D8PR36"/>
<dbReference type="Gene3D" id="1.50.10.10">
    <property type="match status" value="1"/>
</dbReference>
<dbReference type="Pfam" id="PF06824">
    <property type="entry name" value="Glyco_hydro_125"/>
    <property type="match status" value="1"/>
</dbReference>
<name>A0A1D8PR36_CANAL</name>
<dbReference type="EMBL" id="CP017629">
    <property type="protein sequence ID" value="AOW30603.1"/>
    <property type="molecule type" value="Genomic_DNA"/>
</dbReference>
<evidence type="ECO:0000313" key="2">
    <source>
        <dbReference type="EMBL" id="AOW30603.1"/>
    </source>
</evidence>
<sequence length="617" mass="70363">MITQSRISNLAKPILAFLFILTLYSILFRKSDDGADKILEPHGYAVDNEEDPLFLKQQFMQHGLSNNNNNKKAGGKDANTNKLQPDKAIVIDKTFLDQMDKKTHKCPDYVVYSQKRHPPFSIGRFKYPYMRPAPKCRTFVSTAVESVIEDLKSKIEDPDLARLLENCLPNTLDTTILWHQPKIKTARQDALLPQSFIVTGDIHAEWLRDAARQLSVYQPMVRFDPKLKELILGAINTQAYYIINSPYCNAFHPPPGSGVKRGDTAFDQVHPKPDWKQVFECKYELDSLASFLTLTNEYYENSKGDTSFINSSWLKAFEKVLIILHRESVPSFDQETGQMLPFYYSFQRNTNIGSETLPLGGVGNPVNYGTGLIRSAFRPSDDATILQFFIPANIHMLTELKRARNTYLTNENIARDTMLVETADTFINALSTGIEKYGIVNHPIYGKVYAYEVDGYGSATFMDDANIPSLLSIPDLGYTKIDDEIYQNTRKMILSKQGNPYYLKGHFFEGIGGPHIGIRNAWPMSLLMRIRTTDDDDEIISSLEMIMRTTANLGLMHESVNVNSRQGRDYTRSWFAWCNSEFGTTILHLAKNKPHLIFKKEWQNVPYDIESVLSQFI</sequence>
<reference evidence="2 3" key="1">
    <citation type="journal article" date="2004" name="Proc. Natl. Acad. Sci. U.S.A.">
        <title>The diploid genome sequence of Candida albicans.</title>
        <authorList>
            <person name="Jones T."/>
            <person name="Federspiel N.A."/>
            <person name="Chibana H."/>
            <person name="Dungan J."/>
            <person name="Kalman S."/>
            <person name="Magee B.B."/>
            <person name="Newport G."/>
            <person name="Thorstenson Y.R."/>
            <person name="Agabian N."/>
            <person name="Magee P.T."/>
            <person name="Davis R.W."/>
            <person name="Scherer S."/>
        </authorList>
    </citation>
    <scope>NUCLEOTIDE SEQUENCE [LARGE SCALE GENOMIC DNA]</scope>
    <source>
        <strain evidence="3">SC5314 / ATCC MYA-2876</strain>
    </source>
</reference>
<accession>A0A1D8PR36</accession>
<dbReference type="GO" id="GO:0004553">
    <property type="term" value="F:hydrolase activity, hydrolyzing O-glycosyl compounds"/>
    <property type="evidence" value="ECO:0007669"/>
    <property type="project" value="UniProtKB-ARBA"/>
</dbReference>
<dbReference type="PANTHER" id="PTHR31047:SF0">
    <property type="entry name" value="MEIOTICALLY UP-REGULATED GENE 157 PROTEIN"/>
    <property type="match status" value="1"/>
</dbReference>
<dbReference type="InterPro" id="IPR008313">
    <property type="entry name" value="GH125"/>
</dbReference>
<dbReference type="SUPFAM" id="SSF48208">
    <property type="entry name" value="Six-hairpin glycosidases"/>
    <property type="match status" value="1"/>
</dbReference>
<dbReference type="SMR" id="A0A1D8PR36"/>